<feature type="transmembrane region" description="Helical" evidence="6">
    <location>
        <begin position="140"/>
        <end position="158"/>
    </location>
</feature>
<dbReference type="CDD" id="cd13128">
    <property type="entry name" value="MATE_Wzx_like"/>
    <property type="match status" value="1"/>
</dbReference>
<dbReference type="PATRIC" id="fig|1434114.4.peg.154"/>
<keyword evidence="3 6" id="KW-0812">Transmembrane</keyword>
<proteinExistence type="predicted"/>
<feature type="transmembrane region" description="Helical" evidence="6">
    <location>
        <begin position="354"/>
        <end position="376"/>
    </location>
</feature>
<feature type="transmembrane region" description="Helical" evidence="6">
    <location>
        <begin position="28"/>
        <end position="47"/>
    </location>
</feature>
<evidence type="ECO:0000256" key="2">
    <source>
        <dbReference type="ARBA" id="ARBA00022475"/>
    </source>
</evidence>
<evidence type="ECO:0000313" key="7">
    <source>
        <dbReference type="EMBL" id="AKB66676.1"/>
    </source>
</evidence>
<evidence type="ECO:0000313" key="8">
    <source>
        <dbReference type="Proteomes" id="UP000033063"/>
    </source>
</evidence>
<sequence>MFFYNTFMNAKRSIFNLKGNKIIKDVQWSFLSIVTSSLSHLLLRMVLGKELGPMGLGTYTLVFTIYILGTEFAAFGYGSALTYYIAKYKNNISKIEEYISSGVIGSIVSGFIMGIILYSFSEFISASFFHIPEMVTLLRLTAVCFPFIAIQKVTLGTLNGFRKMNYFATINILQNTLVFLLSVFFVFFLKMGVTGAVIGFVVSSLIIGTVSLLYLRKSFSLPSRVSLVNILREITWFGFYVVFGNSINMINTQIDSLLIGRFMSETDVGYYATAIIMIQGMTLLPGAVQQVTNPEIATYYGRKEYSNIKKLVKNTMSKIFVIEVLLLIFLAIFGKYIIFILFSENFAPAYTPMLILSVGYMIYSPWISVGAVFSSIGKVNLSFKLNGICAILNTILNLLLIPKFGIIGAASATTFSLIFTLMINLYFVRRYMREY</sequence>
<keyword evidence="2" id="KW-1003">Cell membrane</keyword>
<keyword evidence="5 6" id="KW-0472">Membrane</keyword>
<organism evidence="7 8">
    <name type="scientific">Methanosarcina mazei LYC</name>
    <dbReference type="NCBI Taxonomy" id="1434114"/>
    <lineage>
        <taxon>Archaea</taxon>
        <taxon>Methanobacteriati</taxon>
        <taxon>Methanobacteriota</taxon>
        <taxon>Stenosarchaea group</taxon>
        <taxon>Methanomicrobia</taxon>
        <taxon>Methanosarcinales</taxon>
        <taxon>Methanosarcinaceae</taxon>
        <taxon>Methanosarcina</taxon>
    </lineage>
</organism>
<name>A0A0E3LVA4_METMZ</name>
<dbReference type="Proteomes" id="UP000033063">
    <property type="component" value="Chromosome"/>
</dbReference>
<feature type="transmembrane region" description="Helical" evidence="6">
    <location>
        <begin position="170"/>
        <end position="189"/>
    </location>
</feature>
<evidence type="ECO:0000256" key="1">
    <source>
        <dbReference type="ARBA" id="ARBA00004651"/>
    </source>
</evidence>
<dbReference type="InterPro" id="IPR002797">
    <property type="entry name" value="Polysacc_synth"/>
</dbReference>
<comment type="subcellular location">
    <subcellularLocation>
        <location evidence="1">Cell membrane</location>
        <topology evidence="1">Multi-pass membrane protein</topology>
    </subcellularLocation>
</comment>
<dbReference type="GO" id="GO:0005886">
    <property type="term" value="C:plasma membrane"/>
    <property type="evidence" value="ECO:0007669"/>
    <property type="project" value="UniProtKB-SubCell"/>
</dbReference>
<dbReference type="HOGENOM" id="CLU_022017_5_2_2"/>
<dbReference type="AlphaFoldDB" id="A0A0E3LVA4"/>
<evidence type="ECO:0000256" key="5">
    <source>
        <dbReference type="ARBA" id="ARBA00023136"/>
    </source>
</evidence>
<feature type="transmembrane region" description="Helical" evidence="6">
    <location>
        <begin position="59"/>
        <end position="86"/>
    </location>
</feature>
<gene>
    <name evidence="7" type="ORF">MSMAL_0133</name>
</gene>
<dbReference type="EMBL" id="CP009513">
    <property type="protein sequence ID" value="AKB66676.1"/>
    <property type="molecule type" value="Genomic_DNA"/>
</dbReference>
<accession>A0A0E3LVA4</accession>
<dbReference type="PANTHER" id="PTHR30250">
    <property type="entry name" value="PST FAMILY PREDICTED COLANIC ACID TRANSPORTER"/>
    <property type="match status" value="1"/>
</dbReference>
<feature type="transmembrane region" description="Helical" evidence="6">
    <location>
        <begin position="383"/>
        <end position="400"/>
    </location>
</feature>
<keyword evidence="4 6" id="KW-1133">Transmembrane helix</keyword>
<evidence type="ECO:0000256" key="3">
    <source>
        <dbReference type="ARBA" id="ARBA00022692"/>
    </source>
</evidence>
<dbReference type="PANTHER" id="PTHR30250:SF27">
    <property type="entry name" value="POLYSACCHARIDE BIOSYNTHESIS PROTEIN"/>
    <property type="match status" value="1"/>
</dbReference>
<feature type="transmembrane region" description="Helical" evidence="6">
    <location>
        <begin position="268"/>
        <end position="288"/>
    </location>
</feature>
<feature type="transmembrane region" description="Helical" evidence="6">
    <location>
        <begin position="319"/>
        <end position="342"/>
    </location>
</feature>
<feature type="transmembrane region" description="Helical" evidence="6">
    <location>
        <begin position="406"/>
        <end position="428"/>
    </location>
</feature>
<dbReference type="InterPro" id="IPR050833">
    <property type="entry name" value="Poly_Biosynth_Transport"/>
</dbReference>
<feature type="transmembrane region" description="Helical" evidence="6">
    <location>
        <begin position="98"/>
        <end position="120"/>
    </location>
</feature>
<evidence type="ECO:0000256" key="4">
    <source>
        <dbReference type="ARBA" id="ARBA00022989"/>
    </source>
</evidence>
<dbReference type="Pfam" id="PF01943">
    <property type="entry name" value="Polysacc_synt"/>
    <property type="match status" value="1"/>
</dbReference>
<reference evidence="7 8" key="1">
    <citation type="submission" date="2014-07" db="EMBL/GenBank/DDBJ databases">
        <title>Methanogenic archaea and the global carbon cycle.</title>
        <authorList>
            <person name="Henriksen J.R."/>
            <person name="Luke J."/>
            <person name="Reinhart S."/>
            <person name="Benedict M.N."/>
            <person name="Youngblut N.D."/>
            <person name="Metcalf M.E."/>
            <person name="Whitaker R.J."/>
            <person name="Metcalf W.W."/>
        </authorList>
    </citation>
    <scope>NUCLEOTIDE SEQUENCE [LARGE SCALE GENOMIC DNA]</scope>
    <source>
        <strain evidence="7 8">LYC</strain>
    </source>
</reference>
<feature type="transmembrane region" description="Helical" evidence="6">
    <location>
        <begin position="227"/>
        <end position="248"/>
    </location>
</feature>
<evidence type="ECO:0000256" key="6">
    <source>
        <dbReference type="SAM" id="Phobius"/>
    </source>
</evidence>
<feature type="transmembrane region" description="Helical" evidence="6">
    <location>
        <begin position="195"/>
        <end position="215"/>
    </location>
</feature>
<protein>
    <submittedName>
        <fullName evidence="7">Membrane protein involved in the export of O-antigen, teichoic acid lipoteichoic acids</fullName>
    </submittedName>
</protein>